<proteinExistence type="inferred from homology"/>
<dbReference type="KEGG" id="nli:G3M70_08100"/>
<dbReference type="InterPro" id="IPR050155">
    <property type="entry name" value="HAD-like_hydrolase_sf"/>
</dbReference>
<evidence type="ECO:0000256" key="3">
    <source>
        <dbReference type="ARBA" id="ARBA00006171"/>
    </source>
</evidence>
<evidence type="ECO:0000256" key="1">
    <source>
        <dbReference type="ARBA" id="ARBA00000830"/>
    </source>
</evidence>
<dbReference type="InterPro" id="IPR006439">
    <property type="entry name" value="HAD-SF_hydro_IA"/>
</dbReference>
<dbReference type="PANTHER" id="PTHR43434">
    <property type="entry name" value="PHOSPHOGLYCOLATE PHOSPHATASE"/>
    <property type="match status" value="1"/>
</dbReference>
<evidence type="ECO:0000313" key="6">
    <source>
        <dbReference type="Proteomes" id="UP000594688"/>
    </source>
</evidence>
<dbReference type="SFLD" id="SFLDG01129">
    <property type="entry name" value="C1.5:_HAD__Beta-PGM__Phosphata"/>
    <property type="match status" value="1"/>
</dbReference>
<dbReference type="AlphaFoldDB" id="A0A7T0BVQ9"/>
<dbReference type="Pfam" id="PF13419">
    <property type="entry name" value="HAD_2"/>
    <property type="match status" value="1"/>
</dbReference>
<dbReference type="PANTHER" id="PTHR43434:SF1">
    <property type="entry name" value="PHOSPHOGLYCOLATE PHOSPHATASE"/>
    <property type="match status" value="1"/>
</dbReference>
<comment type="pathway">
    <text evidence="2">Organic acid metabolism; glycolate biosynthesis; glycolate from 2-phosphoglycolate: step 1/1.</text>
</comment>
<dbReference type="InterPro" id="IPR023198">
    <property type="entry name" value="PGP-like_dom2"/>
</dbReference>
<dbReference type="NCBIfam" id="TIGR01509">
    <property type="entry name" value="HAD-SF-IA-v3"/>
    <property type="match status" value="1"/>
</dbReference>
<dbReference type="GO" id="GO:0006281">
    <property type="term" value="P:DNA repair"/>
    <property type="evidence" value="ECO:0007669"/>
    <property type="project" value="TreeGrafter"/>
</dbReference>
<keyword evidence="5" id="KW-0378">Hydrolase</keyword>
<accession>A0A7T0BVQ9</accession>
<dbReference type="NCBIfam" id="TIGR01549">
    <property type="entry name" value="HAD-SF-IA-v1"/>
    <property type="match status" value="1"/>
</dbReference>
<dbReference type="Proteomes" id="UP000594688">
    <property type="component" value="Chromosome"/>
</dbReference>
<dbReference type="InterPro" id="IPR041492">
    <property type="entry name" value="HAD_2"/>
</dbReference>
<reference evidence="5 6" key="1">
    <citation type="submission" date="2020-02" db="EMBL/GenBank/DDBJ databases">
        <title>Genomic and physiological characterization of two novel Nitrospinaceae genera.</title>
        <authorList>
            <person name="Mueller A.J."/>
            <person name="Jung M.-Y."/>
            <person name="Strachan C.R."/>
            <person name="Herbold C.W."/>
            <person name="Kirkegaard R.H."/>
            <person name="Daims H."/>
        </authorList>
    </citation>
    <scope>NUCLEOTIDE SEQUENCE [LARGE SCALE GENOMIC DNA]</scope>
    <source>
        <strain evidence="5">EB</strain>
    </source>
</reference>
<organism evidence="5 6">
    <name type="scientific">Candidatus Nitronauta litoralis</name>
    <dbReference type="NCBI Taxonomy" id="2705533"/>
    <lineage>
        <taxon>Bacteria</taxon>
        <taxon>Pseudomonadati</taxon>
        <taxon>Nitrospinota/Tectimicrobiota group</taxon>
        <taxon>Nitrospinota</taxon>
        <taxon>Nitrospinia</taxon>
        <taxon>Nitrospinales</taxon>
        <taxon>Nitrospinaceae</taxon>
        <taxon>Candidatus Nitronauta</taxon>
    </lineage>
</organism>
<dbReference type="GO" id="GO:0005829">
    <property type="term" value="C:cytosol"/>
    <property type="evidence" value="ECO:0007669"/>
    <property type="project" value="TreeGrafter"/>
</dbReference>
<name>A0A7T0BVQ9_9BACT</name>
<dbReference type="Gene3D" id="3.40.50.1000">
    <property type="entry name" value="HAD superfamily/HAD-like"/>
    <property type="match status" value="1"/>
</dbReference>
<dbReference type="InterPro" id="IPR036412">
    <property type="entry name" value="HAD-like_sf"/>
</dbReference>
<dbReference type="GO" id="GO:0008967">
    <property type="term" value="F:phosphoglycolate phosphatase activity"/>
    <property type="evidence" value="ECO:0007669"/>
    <property type="project" value="UniProtKB-EC"/>
</dbReference>
<dbReference type="InterPro" id="IPR023214">
    <property type="entry name" value="HAD_sf"/>
</dbReference>
<evidence type="ECO:0000256" key="4">
    <source>
        <dbReference type="ARBA" id="ARBA00013078"/>
    </source>
</evidence>
<comment type="similarity">
    <text evidence="3">Belongs to the HAD-like hydrolase superfamily. CbbY/CbbZ/Gph/YieH family.</text>
</comment>
<evidence type="ECO:0000313" key="5">
    <source>
        <dbReference type="EMBL" id="QPJ61840.1"/>
    </source>
</evidence>
<comment type="catalytic activity">
    <reaction evidence="1">
        <text>2-phosphoglycolate + H2O = glycolate + phosphate</text>
        <dbReference type="Rhea" id="RHEA:14369"/>
        <dbReference type="ChEBI" id="CHEBI:15377"/>
        <dbReference type="ChEBI" id="CHEBI:29805"/>
        <dbReference type="ChEBI" id="CHEBI:43474"/>
        <dbReference type="ChEBI" id="CHEBI:58033"/>
        <dbReference type="EC" id="3.1.3.18"/>
    </reaction>
</comment>
<protein>
    <recommendedName>
        <fullName evidence="4">phosphoglycolate phosphatase</fullName>
        <ecNumber evidence="4">3.1.3.18</ecNumber>
    </recommendedName>
</protein>
<evidence type="ECO:0000256" key="2">
    <source>
        <dbReference type="ARBA" id="ARBA00004818"/>
    </source>
</evidence>
<dbReference type="SFLD" id="SFLDG01135">
    <property type="entry name" value="C1.5.6:_HAD__Beta-PGM__Phospha"/>
    <property type="match status" value="1"/>
</dbReference>
<dbReference type="SFLD" id="SFLDS00003">
    <property type="entry name" value="Haloacid_Dehalogenase"/>
    <property type="match status" value="1"/>
</dbReference>
<gene>
    <name evidence="5" type="ORF">G3M70_08100</name>
</gene>
<dbReference type="SUPFAM" id="SSF56784">
    <property type="entry name" value="HAD-like"/>
    <property type="match status" value="1"/>
</dbReference>
<sequence>MTPHRFRLLAYDFDGTLVDTKEDIALSVNLALQELGLQVREQEEIYSFVGHGVFNLMKKALGESNRCDIDFAVDVFRKHYRVHVLDRTKFYPDCEPILDHFNSKLQAIVSNKPVEFVELILAGLNRRDSFISVYGGDSVENKKPDPEMVVHLLKKHDILSKDALIIGDSPQDIEAGRRAGVATCGVTWGLRPRFEIENARPDFLIHNINELKQLVI</sequence>
<dbReference type="Gene3D" id="1.10.150.240">
    <property type="entry name" value="Putative phosphatase, domain 2"/>
    <property type="match status" value="1"/>
</dbReference>
<dbReference type="EMBL" id="CP048685">
    <property type="protein sequence ID" value="QPJ61840.1"/>
    <property type="molecule type" value="Genomic_DNA"/>
</dbReference>
<dbReference type="EC" id="3.1.3.18" evidence="4"/>